<evidence type="ECO:0000256" key="8">
    <source>
        <dbReference type="ARBA" id="ARBA00022723"/>
    </source>
</evidence>
<evidence type="ECO:0000313" key="20">
    <source>
        <dbReference type="Proteomes" id="UP000015241"/>
    </source>
</evidence>
<dbReference type="SMART" id="SM00516">
    <property type="entry name" value="SEC14"/>
    <property type="match status" value="1"/>
</dbReference>
<dbReference type="InterPro" id="IPR001251">
    <property type="entry name" value="CRAL-TRIO_dom"/>
</dbReference>
<evidence type="ECO:0000256" key="16">
    <source>
        <dbReference type="RuleBase" id="RU367059"/>
    </source>
</evidence>
<comment type="catalytic activity">
    <reaction evidence="14">
        <text>a 1,2-diacyl-sn-glycero-3-phospho-(1D-myo-inositol)(in) = a 1,2-diacyl-sn-glycero-3-phospho-(1D-myo-inositol)(out)</text>
        <dbReference type="Rhea" id="RHEA:38691"/>
        <dbReference type="ChEBI" id="CHEBI:57880"/>
    </reaction>
    <physiologicalReaction direction="left-to-right" evidence="14">
        <dbReference type="Rhea" id="RHEA:38692"/>
    </physiologicalReaction>
</comment>
<evidence type="ECO:0000256" key="17">
    <source>
        <dbReference type="SAM" id="MobiDB-lite"/>
    </source>
</evidence>
<dbReference type="eggNOG" id="KOG1471">
    <property type="taxonomic scope" value="Eukaryota"/>
</dbReference>
<keyword evidence="7" id="KW-0349">Heme</keyword>
<feature type="compositionally biased region" description="Low complexity" evidence="17">
    <location>
        <begin position="1"/>
        <end position="26"/>
    </location>
</feature>
<keyword evidence="8" id="KW-0479">Metal-binding</keyword>
<dbReference type="OrthoDB" id="75724at2759"/>
<name>S8E8B7_FOMSC</name>
<dbReference type="HOGENOM" id="CLU_045138_0_0_1"/>
<evidence type="ECO:0000256" key="4">
    <source>
        <dbReference type="ARBA" id="ARBA00018320"/>
    </source>
</evidence>
<dbReference type="STRING" id="743788.S8E8B7"/>
<evidence type="ECO:0000256" key="7">
    <source>
        <dbReference type="ARBA" id="ARBA00022617"/>
    </source>
</evidence>
<proteinExistence type="inferred from homology"/>
<dbReference type="Proteomes" id="UP000015241">
    <property type="component" value="Unassembled WGS sequence"/>
</dbReference>
<evidence type="ECO:0000313" key="19">
    <source>
        <dbReference type="EMBL" id="EPT01222.1"/>
    </source>
</evidence>
<dbReference type="PROSITE" id="PS50191">
    <property type="entry name" value="CRAL_TRIO"/>
    <property type="match status" value="1"/>
</dbReference>
<keyword evidence="13 16" id="KW-0472">Membrane</keyword>
<dbReference type="GO" id="GO:0008526">
    <property type="term" value="F:phosphatidylinositol transfer activity"/>
    <property type="evidence" value="ECO:0007669"/>
    <property type="project" value="UniProtKB-UniRule"/>
</dbReference>
<dbReference type="SUPFAM" id="SSF46938">
    <property type="entry name" value="CRAL/TRIO N-terminal domain"/>
    <property type="match status" value="1"/>
</dbReference>
<dbReference type="GO" id="GO:0046872">
    <property type="term" value="F:metal ion binding"/>
    <property type="evidence" value="ECO:0007669"/>
    <property type="project" value="UniProtKB-KW"/>
</dbReference>
<organism evidence="19 20">
    <name type="scientific">Fomitopsis schrenkii</name>
    <name type="common">Brown rot fungus</name>
    <dbReference type="NCBI Taxonomy" id="2126942"/>
    <lineage>
        <taxon>Eukaryota</taxon>
        <taxon>Fungi</taxon>
        <taxon>Dikarya</taxon>
        <taxon>Basidiomycota</taxon>
        <taxon>Agaricomycotina</taxon>
        <taxon>Agaricomycetes</taxon>
        <taxon>Polyporales</taxon>
        <taxon>Fomitopsis</taxon>
    </lineage>
</organism>
<feature type="region of interest" description="Disordered" evidence="17">
    <location>
        <begin position="1"/>
        <end position="53"/>
    </location>
</feature>
<keyword evidence="9 16" id="KW-0256">Endoplasmic reticulum</keyword>
<evidence type="ECO:0000256" key="15">
    <source>
        <dbReference type="ARBA" id="ARBA00024180"/>
    </source>
</evidence>
<dbReference type="Pfam" id="PF03765">
    <property type="entry name" value="CRAL_TRIO_N"/>
    <property type="match status" value="1"/>
</dbReference>
<evidence type="ECO:0000256" key="5">
    <source>
        <dbReference type="ARBA" id="ARBA00022448"/>
    </source>
</evidence>
<dbReference type="InterPro" id="IPR036273">
    <property type="entry name" value="CRAL/TRIO_N_dom_sf"/>
</dbReference>
<dbReference type="GO" id="GO:0017157">
    <property type="term" value="P:regulation of exocytosis"/>
    <property type="evidence" value="ECO:0007669"/>
    <property type="project" value="TreeGrafter"/>
</dbReference>
<accession>S8E8B7</accession>
<dbReference type="InterPro" id="IPR036865">
    <property type="entry name" value="CRAL-TRIO_dom_sf"/>
</dbReference>
<keyword evidence="11" id="KW-0408">Iron</keyword>
<evidence type="ECO:0000256" key="13">
    <source>
        <dbReference type="ARBA" id="ARBA00023136"/>
    </source>
</evidence>
<keyword evidence="20" id="KW-1185">Reference proteome</keyword>
<sequence length="319" mass="35511">MSDSAPAPEATTTTAVAPEVAAATPVHETPAPSADAGAATQEEPTKQEDEPQNALTRKFTDAEWTAVKELRNQLPEIFADAYASKEDKQAPVTLWGVQIDPANPRDARVSVVLVKFLRARDLKVADSRKMLSDTLKWREDFKLTEVLQEEFPEDVFGNLGRIYGKDKEGHPVVYNLYGGTQDVNAVFGDVDRFLRWRVAFMEKCIEELDFENVDQMVQIHDYDGVSMMSRTPGQKAAASQASALFGNYYPELLSRKFFVNVPTLMAWIFWLFKALVPAKTMEKFSMIGTGANTIGAELLPLIDAQELPKRYGGEAPDLK</sequence>
<reference evidence="19 20" key="1">
    <citation type="journal article" date="2012" name="Science">
        <title>The Paleozoic origin of enzymatic lignin decomposition reconstructed from 31 fungal genomes.</title>
        <authorList>
            <person name="Floudas D."/>
            <person name="Binder M."/>
            <person name="Riley R."/>
            <person name="Barry K."/>
            <person name="Blanchette R.A."/>
            <person name="Henrissat B."/>
            <person name="Martinez A.T."/>
            <person name="Otillar R."/>
            <person name="Spatafora J.W."/>
            <person name="Yadav J.S."/>
            <person name="Aerts A."/>
            <person name="Benoit I."/>
            <person name="Boyd A."/>
            <person name="Carlson A."/>
            <person name="Copeland A."/>
            <person name="Coutinho P.M."/>
            <person name="de Vries R.P."/>
            <person name="Ferreira P."/>
            <person name="Findley K."/>
            <person name="Foster B."/>
            <person name="Gaskell J."/>
            <person name="Glotzer D."/>
            <person name="Gorecki P."/>
            <person name="Heitman J."/>
            <person name="Hesse C."/>
            <person name="Hori C."/>
            <person name="Igarashi K."/>
            <person name="Jurgens J.A."/>
            <person name="Kallen N."/>
            <person name="Kersten P."/>
            <person name="Kohler A."/>
            <person name="Kuees U."/>
            <person name="Kumar T.K.A."/>
            <person name="Kuo A."/>
            <person name="LaButti K."/>
            <person name="Larrondo L.F."/>
            <person name="Lindquist E."/>
            <person name="Ling A."/>
            <person name="Lombard V."/>
            <person name="Lucas S."/>
            <person name="Lundell T."/>
            <person name="Martin R."/>
            <person name="McLaughlin D.J."/>
            <person name="Morgenstern I."/>
            <person name="Morin E."/>
            <person name="Murat C."/>
            <person name="Nagy L.G."/>
            <person name="Nolan M."/>
            <person name="Ohm R.A."/>
            <person name="Patyshakuliyeva A."/>
            <person name="Rokas A."/>
            <person name="Ruiz-Duenas F.J."/>
            <person name="Sabat G."/>
            <person name="Salamov A."/>
            <person name="Samejima M."/>
            <person name="Schmutz J."/>
            <person name="Slot J.C."/>
            <person name="St John F."/>
            <person name="Stenlid J."/>
            <person name="Sun H."/>
            <person name="Sun S."/>
            <person name="Syed K."/>
            <person name="Tsang A."/>
            <person name="Wiebenga A."/>
            <person name="Young D."/>
            <person name="Pisabarro A."/>
            <person name="Eastwood D.C."/>
            <person name="Martin F."/>
            <person name="Cullen D."/>
            <person name="Grigoriev I.V."/>
            <person name="Hibbett D.S."/>
        </authorList>
    </citation>
    <scope>NUCLEOTIDE SEQUENCE</scope>
    <source>
        <strain evidence="20">FP-58527</strain>
    </source>
</reference>
<dbReference type="GO" id="GO:0043001">
    <property type="term" value="P:Golgi to plasma membrane protein transport"/>
    <property type="evidence" value="ECO:0007669"/>
    <property type="project" value="TreeGrafter"/>
</dbReference>
<dbReference type="Gene3D" id="3.40.525.10">
    <property type="entry name" value="CRAL-TRIO lipid binding domain"/>
    <property type="match status" value="1"/>
</dbReference>
<dbReference type="PANTHER" id="PTHR47669:SF1">
    <property type="entry name" value="PHOSPHATIDYLINOSITOL TRANSFER PROTEIN SFH5"/>
    <property type="match status" value="1"/>
</dbReference>
<evidence type="ECO:0000256" key="1">
    <source>
        <dbReference type="ARBA" id="ARBA00001970"/>
    </source>
</evidence>
<dbReference type="InterPro" id="IPR042938">
    <property type="entry name" value="Sfh5"/>
</dbReference>
<dbReference type="GO" id="GO:0005829">
    <property type="term" value="C:cytosol"/>
    <property type="evidence" value="ECO:0007669"/>
    <property type="project" value="TreeGrafter"/>
</dbReference>
<evidence type="ECO:0000256" key="10">
    <source>
        <dbReference type="ARBA" id="ARBA00022848"/>
    </source>
</evidence>
<keyword evidence="6 16" id="KW-0963">Cytoplasm</keyword>
<keyword evidence="10 16" id="KW-0492">Microsome</keyword>
<comment type="similarity">
    <text evidence="3 16">Belongs to the SFH5 family.</text>
</comment>
<evidence type="ECO:0000256" key="11">
    <source>
        <dbReference type="ARBA" id="ARBA00023004"/>
    </source>
</evidence>
<evidence type="ECO:0000259" key="18">
    <source>
        <dbReference type="PROSITE" id="PS50191"/>
    </source>
</evidence>
<dbReference type="EMBL" id="KE504143">
    <property type="protein sequence ID" value="EPT01222.1"/>
    <property type="molecule type" value="Genomic_DNA"/>
</dbReference>
<dbReference type="GO" id="GO:0005789">
    <property type="term" value="C:endoplasmic reticulum membrane"/>
    <property type="evidence" value="ECO:0007669"/>
    <property type="project" value="UniProtKB-SubCell"/>
</dbReference>
<evidence type="ECO:0000256" key="14">
    <source>
        <dbReference type="ARBA" id="ARBA00024146"/>
    </source>
</evidence>
<evidence type="ECO:0000256" key="3">
    <source>
        <dbReference type="ARBA" id="ARBA00006667"/>
    </source>
</evidence>
<evidence type="ECO:0000256" key="9">
    <source>
        <dbReference type="ARBA" id="ARBA00022824"/>
    </source>
</evidence>
<feature type="domain" description="CRAL-TRIO" evidence="18">
    <location>
        <begin position="143"/>
        <end position="319"/>
    </location>
</feature>
<comment type="subcellular location">
    <subcellularLocation>
        <location evidence="16">Cytoplasm</location>
    </subcellularLocation>
    <subcellularLocation>
        <location evidence="2 16">Endoplasmic reticulum membrane</location>
        <topology evidence="2 16">Peripheral membrane protein</topology>
    </subcellularLocation>
    <subcellularLocation>
        <location evidence="16">Microsome membrane</location>
        <topology evidence="16">Peripheral membrane protein</topology>
    </subcellularLocation>
</comment>
<dbReference type="InParanoid" id="S8E8B7"/>
<evidence type="ECO:0000256" key="6">
    <source>
        <dbReference type="ARBA" id="ARBA00022490"/>
    </source>
</evidence>
<dbReference type="SUPFAM" id="SSF52087">
    <property type="entry name" value="CRAL/TRIO domain"/>
    <property type="match status" value="1"/>
</dbReference>
<dbReference type="Pfam" id="PF00650">
    <property type="entry name" value="CRAL_TRIO"/>
    <property type="match status" value="1"/>
</dbReference>
<keyword evidence="12 16" id="KW-0445">Lipid transport</keyword>
<dbReference type="GO" id="GO:0005886">
    <property type="term" value="C:plasma membrane"/>
    <property type="evidence" value="ECO:0007669"/>
    <property type="project" value="TreeGrafter"/>
</dbReference>
<dbReference type="PANTHER" id="PTHR47669">
    <property type="entry name" value="PHOSPHATIDYLINOSITOL TRANSFER PROTEIN SFH5"/>
    <property type="match status" value="1"/>
</dbReference>
<dbReference type="GO" id="GO:0032541">
    <property type="term" value="C:cortical endoplasmic reticulum"/>
    <property type="evidence" value="ECO:0007669"/>
    <property type="project" value="TreeGrafter"/>
</dbReference>
<evidence type="ECO:0000256" key="2">
    <source>
        <dbReference type="ARBA" id="ARBA00004406"/>
    </source>
</evidence>
<evidence type="ECO:0000256" key="12">
    <source>
        <dbReference type="ARBA" id="ARBA00023055"/>
    </source>
</evidence>
<gene>
    <name evidence="19" type="ORF">FOMPIDRAFT_1023350</name>
</gene>
<comment type="function">
    <text evidence="15">Non-classical phosphatidylinositol (PtdIns) transfer protein (PITP), which exhibits PtdIns-binding/transfer activity in the absence of detectable PtdCho-binding/transfer activity. Regulates PtdIns(4,5)P2 homeostasis at the plasma membrane. Heme-binding protein that may play a role in organic oxidant-induced stress responses.</text>
</comment>
<protein>
    <recommendedName>
        <fullName evidence="4 16">Phosphatidylinositol transfer protein SFH5</fullName>
        <shortName evidence="16">PITP SFH5</shortName>
    </recommendedName>
</protein>
<keyword evidence="5 16" id="KW-0813">Transport</keyword>
<dbReference type="InterPro" id="IPR011074">
    <property type="entry name" value="CRAL/TRIO_N_dom"/>
</dbReference>
<comment type="cofactor">
    <cofactor evidence="1">
        <name>heme b</name>
        <dbReference type="ChEBI" id="CHEBI:60344"/>
    </cofactor>
</comment>
<dbReference type="AlphaFoldDB" id="S8E8B7"/>
<dbReference type="CDD" id="cd00170">
    <property type="entry name" value="SEC14"/>
    <property type="match status" value="1"/>
</dbReference>